<gene>
    <name evidence="2" type="ORF">CGS55_15390</name>
</gene>
<dbReference type="Pfam" id="PF14287">
    <property type="entry name" value="DUF4368"/>
    <property type="match status" value="1"/>
</dbReference>
<evidence type="ECO:0000259" key="1">
    <source>
        <dbReference type="Pfam" id="PF14287"/>
    </source>
</evidence>
<sequence length="110" mass="12996">AKLYEDVSKGLLPEKRFQMLADRYDKEQAELTEKIEQYERKGRAEHDQLDKIQDFIDEVSKYAGITELNYKILHQLIDKILVSKAEKVDGEYVQKIQIFYRFIGPLDAIE</sequence>
<dbReference type="RefSeq" id="WP_143406299.1">
    <property type="nucleotide sequence ID" value="NZ_NMTV01000075.1"/>
</dbReference>
<evidence type="ECO:0000313" key="2">
    <source>
        <dbReference type="EMBL" id="PDX71088.1"/>
    </source>
</evidence>
<proteinExistence type="predicted"/>
<feature type="domain" description="DUF4368" evidence="1">
    <location>
        <begin position="46"/>
        <end position="105"/>
    </location>
</feature>
<dbReference type="EMBL" id="NMTV01000075">
    <property type="protein sequence ID" value="PDX71088.1"/>
    <property type="molecule type" value="Genomic_DNA"/>
</dbReference>
<organism evidence="2 3">
    <name type="scientific">Faecalibacterium prausnitzii</name>
    <dbReference type="NCBI Taxonomy" id="853"/>
    <lineage>
        <taxon>Bacteria</taxon>
        <taxon>Bacillati</taxon>
        <taxon>Bacillota</taxon>
        <taxon>Clostridia</taxon>
        <taxon>Eubacteriales</taxon>
        <taxon>Oscillospiraceae</taxon>
        <taxon>Faecalibacterium</taxon>
    </lineage>
</organism>
<dbReference type="Proteomes" id="UP000219901">
    <property type="component" value="Unassembled WGS sequence"/>
</dbReference>
<dbReference type="AlphaFoldDB" id="A0A2A6ZWD6"/>
<comment type="caution">
    <text evidence="2">The sequence shown here is derived from an EMBL/GenBank/DDBJ whole genome shotgun (WGS) entry which is preliminary data.</text>
</comment>
<dbReference type="InterPro" id="IPR025378">
    <property type="entry name" value="DUF4368"/>
</dbReference>
<accession>A0A2A6ZWD6</accession>
<reference evidence="2 3" key="1">
    <citation type="journal article" date="2017" name="Front. Microbiol.">
        <title>New Insights into the Diversity of the Genus Faecalibacterium.</title>
        <authorList>
            <person name="Benevides L."/>
            <person name="Burman S."/>
            <person name="Martin R."/>
            <person name="Robert V."/>
            <person name="Thomas M."/>
            <person name="Miquel S."/>
            <person name="Chain F."/>
            <person name="Sokol H."/>
            <person name="Bermudez-Humaran L.G."/>
            <person name="Morrison M."/>
            <person name="Langella P."/>
            <person name="Azevedo V.A."/>
            <person name="Chatel J.M."/>
            <person name="Soares S."/>
        </authorList>
    </citation>
    <scope>NUCLEOTIDE SEQUENCE [LARGE SCALE GENOMIC DNA]</scope>
    <source>
        <strain evidence="2 3">CNCM I 4546</strain>
    </source>
</reference>
<evidence type="ECO:0000313" key="3">
    <source>
        <dbReference type="Proteomes" id="UP000219901"/>
    </source>
</evidence>
<feature type="non-terminal residue" evidence="2">
    <location>
        <position position="1"/>
    </location>
</feature>
<name>A0A2A6ZWD6_9FIRM</name>
<protein>
    <submittedName>
        <fullName evidence="2">Recombinase</fullName>
    </submittedName>
</protein>